<dbReference type="Pfam" id="PF20256">
    <property type="entry name" value="MoCoBD_2"/>
    <property type="match status" value="2"/>
</dbReference>
<evidence type="ECO:0000256" key="1">
    <source>
        <dbReference type="SAM" id="SignalP"/>
    </source>
</evidence>
<dbReference type="SUPFAM" id="SSF56003">
    <property type="entry name" value="Molybdenum cofactor-binding domain"/>
    <property type="match status" value="2"/>
</dbReference>
<dbReference type="RefSeq" id="WP_107829952.1">
    <property type="nucleotide sequence ID" value="NZ_CP160205.1"/>
</dbReference>
<organism evidence="3 4">
    <name type="scientific">Mucilaginibacter yixingensis</name>
    <dbReference type="NCBI Taxonomy" id="1295612"/>
    <lineage>
        <taxon>Bacteria</taxon>
        <taxon>Pseudomonadati</taxon>
        <taxon>Bacteroidota</taxon>
        <taxon>Sphingobacteriia</taxon>
        <taxon>Sphingobacteriales</taxon>
        <taxon>Sphingobacteriaceae</taxon>
        <taxon>Mucilaginibacter</taxon>
    </lineage>
</organism>
<name>A0A2T5J7E4_9SPHI</name>
<dbReference type="PANTHER" id="PTHR47495">
    <property type="entry name" value="ALDEHYDE DEHYDROGENASE"/>
    <property type="match status" value="1"/>
</dbReference>
<dbReference type="OrthoDB" id="9767994at2"/>
<feature type="signal peptide" evidence="1">
    <location>
        <begin position="1"/>
        <end position="31"/>
    </location>
</feature>
<keyword evidence="1" id="KW-0732">Signal</keyword>
<reference evidence="3 4" key="1">
    <citation type="submission" date="2018-04" db="EMBL/GenBank/DDBJ databases">
        <title>Genomic Encyclopedia of Archaeal and Bacterial Type Strains, Phase II (KMG-II): from individual species to whole genera.</title>
        <authorList>
            <person name="Goeker M."/>
        </authorList>
    </citation>
    <scope>NUCLEOTIDE SEQUENCE [LARGE SCALE GENOMIC DNA]</scope>
    <source>
        <strain evidence="3 4">DSM 26809</strain>
    </source>
</reference>
<dbReference type="InterPro" id="IPR012368">
    <property type="entry name" value="OxRdtase_Mopterin-bd_su_IorB"/>
</dbReference>
<dbReference type="InterPro" id="IPR046867">
    <property type="entry name" value="AldOxase/xan_DH_MoCoBD2"/>
</dbReference>
<dbReference type="AlphaFoldDB" id="A0A2T5J7E4"/>
<evidence type="ECO:0000313" key="3">
    <source>
        <dbReference type="EMBL" id="PTQ95067.1"/>
    </source>
</evidence>
<dbReference type="InterPro" id="IPR006311">
    <property type="entry name" value="TAT_signal"/>
</dbReference>
<dbReference type="SMART" id="SM01008">
    <property type="entry name" value="Ald_Xan_dh_C"/>
    <property type="match status" value="1"/>
</dbReference>
<dbReference type="InterPro" id="IPR008274">
    <property type="entry name" value="AldOxase/xan_DH_MoCoBD1"/>
</dbReference>
<dbReference type="GO" id="GO:0016491">
    <property type="term" value="F:oxidoreductase activity"/>
    <property type="evidence" value="ECO:0007669"/>
    <property type="project" value="InterPro"/>
</dbReference>
<dbReference type="EMBL" id="QAOQ01000006">
    <property type="protein sequence ID" value="PTQ95067.1"/>
    <property type="molecule type" value="Genomic_DNA"/>
</dbReference>
<evidence type="ECO:0000259" key="2">
    <source>
        <dbReference type="SMART" id="SM01008"/>
    </source>
</evidence>
<dbReference type="InterPro" id="IPR000674">
    <property type="entry name" value="Ald_Oxase/Xan_DH_a/b"/>
</dbReference>
<dbReference type="Gene3D" id="3.90.1170.50">
    <property type="entry name" value="Aldehyde oxidase/xanthine dehydrogenase, a/b hammerhead"/>
    <property type="match status" value="1"/>
</dbReference>
<dbReference type="PROSITE" id="PS51318">
    <property type="entry name" value="TAT"/>
    <property type="match status" value="1"/>
</dbReference>
<gene>
    <name evidence="3" type="ORF">C8P68_106282</name>
</gene>
<dbReference type="Gene3D" id="3.30.365.10">
    <property type="entry name" value="Aldehyde oxidase/xanthine dehydrogenase, molybdopterin binding domain"/>
    <property type="match status" value="4"/>
</dbReference>
<dbReference type="PANTHER" id="PTHR47495:SF3">
    <property type="entry name" value="BLR6219 PROTEIN"/>
    <property type="match status" value="1"/>
</dbReference>
<sequence length="713" mass="77206">MENVSRRNFLKISSIAAGGSLMLGFSFLSEAVEAAPAAAAFTPNAYITIDGTGLVTLMAPNPEIGQGIKTALPMLLAEELEVKWDKVKVELANFDPKYGSQVAGGSGAIRSRFMPIRQAGAAARMMLISAAAQQWSVNEADCTAEDGFVLHKASGRKLGYGELAAKAASLPVPKDITLKAPKDFKIIGTRVPNIDNHQIITGKPLYGIDTRRPGMLFAIVARPPAYGKTIKSFDDTETRKVAGVKNVVQAHGVVAVLATSTWAAKKGRDVLKVVWEDSTPLESTADHDAEFAKLIQIKTENPPRNDGDVEAAFATGGKVIEAVYELPNLSHAPMEPMNFFADVQGDKADLFGPTQVPAQMRQEVAKALGIPPENVSIGMVRQGGGFGRKLRADNGVEAALISQAAKAPIQLMWFREDDIQGDYYRPSSMAKYRAVIGPDNQLVAWHASAAVLSSGRALSDAFPAGAIPNFRLDNHNLKSNIPTGPWRGPTANVSAFSDESFMDELAHELKKDPIALRLELLEKVRTAPVSKVAYNPDKFKSVIEKVSELSNWGKQTQKNVFQGFSCYYSFNTYVAQVAEVTMMNNMPRVIRVYCAVNCGRVVNLSGAENQVQGAICDGLSHALFSKITFDKGATVQKNFHTYRFMHQKDAPLEVIVKFVQTEEAPTGLGEPGLPPIAPAVANAIFAATGKRIRKLPFEFNKNSFAQPGTEKRV</sequence>
<feature type="chain" id="PRO_5015481567" evidence="1">
    <location>
        <begin position="32"/>
        <end position="713"/>
    </location>
</feature>
<dbReference type="PIRSF" id="PIRSF036389">
    <property type="entry name" value="IOR_B"/>
    <property type="match status" value="1"/>
</dbReference>
<dbReference type="InterPro" id="IPR037165">
    <property type="entry name" value="AldOxase/xan_DH_Mopterin-bd_sf"/>
</dbReference>
<dbReference type="InterPro" id="IPR052516">
    <property type="entry name" value="N-heterocyclic_Hydroxylase"/>
</dbReference>
<evidence type="ECO:0000313" key="4">
    <source>
        <dbReference type="Proteomes" id="UP000244168"/>
    </source>
</evidence>
<keyword evidence="4" id="KW-1185">Reference proteome</keyword>
<accession>A0A2T5J7E4</accession>
<dbReference type="Proteomes" id="UP000244168">
    <property type="component" value="Unassembled WGS sequence"/>
</dbReference>
<feature type="domain" description="Aldehyde oxidase/xanthine dehydrogenase a/b hammerhead" evidence="2">
    <location>
        <begin position="201"/>
        <end position="279"/>
    </location>
</feature>
<protein>
    <submittedName>
        <fullName evidence="3">Isoquinoline 1-oxidoreductase beta subunit</fullName>
    </submittedName>
</protein>
<dbReference type="Pfam" id="PF02738">
    <property type="entry name" value="MoCoBD_1"/>
    <property type="match status" value="1"/>
</dbReference>
<proteinExistence type="predicted"/>
<comment type="caution">
    <text evidence="3">The sequence shown here is derived from an EMBL/GenBank/DDBJ whole genome shotgun (WGS) entry which is preliminary data.</text>
</comment>